<evidence type="ECO:0008006" key="3">
    <source>
        <dbReference type="Google" id="ProtNLM"/>
    </source>
</evidence>
<proteinExistence type="predicted"/>
<evidence type="ECO:0000313" key="2">
    <source>
        <dbReference type="Proteomes" id="UP000680714"/>
    </source>
</evidence>
<dbReference type="EMBL" id="JAGTUF010000001">
    <property type="protein sequence ID" value="MBR9970187.1"/>
    <property type="molecule type" value="Genomic_DNA"/>
</dbReference>
<sequence>MSACPWPMVELLPHRPPMVLLDALRCFDDESAIAVAVMRPDHPFIRPQGVPAHVGMEMMAQACGAHVGALARSAGGAVQVGFLLGTRGYGASQPWFPLGAELEIEVHRVFQEDGMGVYDCRIVVGGAEIAQARLNLYQPPDMEMAVTRLRGAT</sequence>
<evidence type="ECO:0000313" key="1">
    <source>
        <dbReference type="EMBL" id="MBR9970187.1"/>
    </source>
</evidence>
<gene>
    <name evidence="1" type="ORF">KEC16_00485</name>
</gene>
<dbReference type="Proteomes" id="UP000680714">
    <property type="component" value="Unassembled WGS sequence"/>
</dbReference>
<keyword evidence="2" id="KW-1185">Reference proteome</keyword>
<dbReference type="InterPro" id="IPR029069">
    <property type="entry name" value="HotDog_dom_sf"/>
</dbReference>
<name>A0ABS5I6Z7_9PROT</name>
<accession>A0ABS5I6Z7</accession>
<dbReference type="Pfam" id="PF22817">
    <property type="entry name" value="ApeP-like"/>
    <property type="match status" value="1"/>
</dbReference>
<dbReference type="RefSeq" id="WP_211545701.1">
    <property type="nucleotide sequence ID" value="NZ_JAGTUF010000001.1"/>
</dbReference>
<dbReference type="InterPro" id="IPR016776">
    <property type="entry name" value="ApeP-like_dehydratase"/>
</dbReference>
<protein>
    <recommendedName>
        <fullName evidence="3">3-hydroxylacyl-(Acyl carrier protein) dehydratase</fullName>
    </recommendedName>
</protein>
<reference evidence="1 2" key="1">
    <citation type="submission" date="2021-04" db="EMBL/GenBank/DDBJ databases">
        <title>Magnetospirillum sulfuroxidans sp. nov., a facultative chemolithoautotrophic sulfur-oxidizing alphaproteobacterium isolated from freshwater sediment and proposals for Paramagetospirillum gen. nov., and Magnetospirillaceae fam. nov.</title>
        <authorList>
            <person name="Koziaeva V."/>
            <person name="Geelhoed J.S."/>
            <person name="Sorokin D.Y."/>
            <person name="Grouzdev D.S."/>
        </authorList>
    </citation>
    <scope>NUCLEOTIDE SEQUENCE [LARGE SCALE GENOMIC DNA]</scope>
    <source>
        <strain evidence="1 2">J10</strain>
    </source>
</reference>
<dbReference type="Gene3D" id="3.10.129.10">
    <property type="entry name" value="Hotdog Thioesterase"/>
    <property type="match status" value="1"/>
</dbReference>
<comment type="caution">
    <text evidence="1">The sequence shown here is derived from an EMBL/GenBank/DDBJ whole genome shotgun (WGS) entry which is preliminary data.</text>
</comment>
<dbReference type="SUPFAM" id="SSF54637">
    <property type="entry name" value="Thioesterase/thiol ester dehydrase-isomerase"/>
    <property type="match status" value="1"/>
</dbReference>
<organism evidence="1 2">
    <name type="scientific">Magnetospirillum sulfuroxidans</name>
    <dbReference type="NCBI Taxonomy" id="611300"/>
    <lineage>
        <taxon>Bacteria</taxon>
        <taxon>Pseudomonadati</taxon>
        <taxon>Pseudomonadota</taxon>
        <taxon>Alphaproteobacteria</taxon>
        <taxon>Rhodospirillales</taxon>
        <taxon>Rhodospirillaceae</taxon>
        <taxon>Magnetospirillum</taxon>
    </lineage>
</organism>
<dbReference type="PIRSF" id="PIRSF020565">
    <property type="entry name" value="3Ho_Ac_ACP_DH_prd"/>
    <property type="match status" value="1"/>
</dbReference>